<proteinExistence type="predicted"/>
<dbReference type="InterPro" id="IPR036909">
    <property type="entry name" value="Cyt_c-like_dom_sf"/>
</dbReference>
<dbReference type="InterPro" id="IPR009056">
    <property type="entry name" value="Cyt_c-like_dom"/>
</dbReference>
<name>A0A1X7BXH3_9RHOB</name>
<dbReference type="GO" id="GO:0009055">
    <property type="term" value="F:electron transfer activity"/>
    <property type="evidence" value="ECO:0007669"/>
    <property type="project" value="InterPro"/>
</dbReference>
<evidence type="ECO:0000256" key="6">
    <source>
        <dbReference type="PROSITE-ProRule" id="PRU00433"/>
    </source>
</evidence>
<keyword evidence="1" id="KW-0813">Transport</keyword>
<feature type="domain" description="Cytochrome c" evidence="8">
    <location>
        <begin position="26"/>
        <end position="129"/>
    </location>
</feature>
<evidence type="ECO:0000256" key="3">
    <source>
        <dbReference type="ARBA" id="ARBA00022723"/>
    </source>
</evidence>
<accession>A0A1X7BXH3</accession>
<dbReference type="GO" id="GO:0046872">
    <property type="term" value="F:metal ion binding"/>
    <property type="evidence" value="ECO:0007669"/>
    <property type="project" value="UniProtKB-KW"/>
</dbReference>
<keyword evidence="2 6" id="KW-0349">Heme</keyword>
<dbReference type="PROSITE" id="PS51007">
    <property type="entry name" value="CYTC"/>
    <property type="match status" value="2"/>
</dbReference>
<dbReference type="EMBL" id="FWXB01000024">
    <property type="protein sequence ID" value="SMC14347.1"/>
    <property type="molecule type" value="Genomic_DNA"/>
</dbReference>
<protein>
    <submittedName>
        <fullName evidence="9">Cytochrome c2</fullName>
    </submittedName>
</protein>
<evidence type="ECO:0000313" key="10">
    <source>
        <dbReference type="Proteomes" id="UP000193224"/>
    </source>
</evidence>
<dbReference type="Pfam" id="PF00034">
    <property type="entry name" value="Cytochrom_C"/>
    <property type="match status" value="2"/>
</dbReference>
<evidence type="ECO:0000256" key="7">
    <source>
        <dbReference type="SAM" id="SignalP"/>
    </source>
</evidence>
<dbReference type="PRINTS" id="PR00604">
    <property type="entry name" value="CYTCHRMECIAB"/>
</dbReference>
<sequence length="235" mass="25494">MAAPTRIAAFVTGLVCLATSALAESGDVEAGKRVFSKCQGCHQVGEEAKHRIGPHLNGLFGRRAASHDDFRYSKSFRRAGTGGLEWHAETLDTFLENPRSMASGTRMSFRGLKDAGDRANLIAYLRTFSDDPANIPEADPTARGTDHDLEPTILALKGDPEYGEYLSGECVTCHQASGAGNGIPSIILWPEEDFVVAMHAYKKKQRKHPVMQMVAGRLGDEEIAALAAYFGQLNE</sequence>
<dbReference type="PANTHER" id="PTHR11961">
    <property type="entry name" value="CYTOCHROME C"/>
    <property type="match status" value="1"/>
</dbReference>
<feature type="signal peptide" evidence="7">
    <location>
        <begin position="1"/>
        <end position="23"/>
    </location>
</feature>
<keyword evidence="3 6" id="KW-0479">Metal-binding</keyword>
<dbReference type="RefSeq" id="WP_085802248.1">
    <property type="nucleotide sequence ID" value="NZ_FWXB01000024.1"/>
</dbReference>
<evidence type="ECO:0000259" key="8">
    <source>
        <dbReference type="PROSITE" id="PS51007"/>
    </source>
</evidence>
<keyword evidence="4" id="KW-0249">Electron transport</keyword>
<evidence type="ECO:0000256" key="5">
    <source>
        <dbReference type="ARBA" id="ARBA00023004"/>
    </source>
</evidence>
<evidence type="ECO:0000256" key="4">
    <source>
        <dbReference type="ARBA" id="ARBA00022982"/>
    </source>
</evidence>
<evidence type="ECO:0000256" key="2">
    <source>
        <dbReference type="ARBA" id="ARBA00022617"/>
    </source>
</evidence>
<keyword evidence="10" id="KW-1185">Reference proteome</keyword>
<dbReference type="Gene3D" id="1.10.760.10">
    <property type="entry name" value="Cytochrome c-like domain"/>
    <property type="match status" value="2"/>
</dbReference>
<feature type="domain" description="Cytochrome c" evidence="8">
    <location>
        <begin position="158"/>
        <end position="234"/>
    </location>
</feature>
<organism evidence="9 10">
    <name type="scientific">Roseovarius aestuarii</name>
    <dbReference type="NCBI Taxonomy" id="475083"/>
    <lineage>
        <taxon>Bacteria</taxon>
        <taxon>Pseudomonadati</taxon>
        <taxon>Pseudomonadota</taxon>
        <taxon>Alphaproteobacteria</taxon>
        <taxon>Rhodobacterales</taxon>
        <taxon>Roseobacteraceae</taxon>
        <taxon>Roseovarius</taxon>
    </lineage>
</organism>
<dbReference type="OrthoDB" id="9805828at2"/>
<evidence type="ECO:0000313" key="9">
    <source>
        <dbReference type="EMBL" id="SMC14347.1"/>
    </source>
</evidence>
<gene>
    <name evidence="9" type="ORF">ROA7745_04214</name>
</gene>
<dbReference type="InterPro" id="IPR002327">
    <property type="entry name" value="Cyt_c_1A/1B"/>
</dbReference>
<keyword evidence="5 6" id="KW-0408">Iron</keyword>
<reference evidence="9 10" key="1">
    <citation type="submission" date="2017-03" db="EMBL/GenBank/DDBJ databases">
        <authorList>
            <person name="Afonso C.L."/>
            <person name="Miller P.J."/>
            <person name="Scott M.A."/>
            <person name="Spackman E."/>
            <person name="Goraichik I."/>
            <person name="Dimitrov K.M."/>
            <person name="Suarez D.L."/>
            <person name="Swayne D.E."/>
        </authorList>
    </citation>
    <scope>NUCLEOTIDE SEQUENCE [LARGE SCALE GENOMIC DNA]</scope>
    <source>
        <strain evidence="9 10">CECT 7745</strain>
    </source>
</reference>
<dbReference type="AlphaFoldDB" id="A0A1X7BXH3"/>
<keyword evidence="7" id="KW-0732">Signal</keyword>
<evidence type="ECO:0000256" key="1">
    <source>
        <dbReference type="ARBA" id="ARBA00022448"/>
    </source>
</evidence>
<dbReference type="GO" id="GO:0020037">
    <property type="term" value="F:heme binding"/>
    <property type="evidence" value="ECO:0007669"/>
    <property type="project" value="InterPro"/>
</dbReference>
<dbReference type="Proteomes" id="UP000193224">
    <property type="component" value="Unassembled WGS sequence"/>
</dbReference>
<feature type="chain" id="PRO_5012168601" evidence="7">
    <location>
        <begin position="24"/>
        <end position="235"/>
    </location>
</feature>
<dbReference type="SUPFAM" id="SSF46626">
    <property type="entry name" value="Cytochrome c"/>
    <property type="match status" value="2"/>
</dbReference>